<feature type="domain" description="Metallo-beta-lactamase" evidence="1">
    <location>
        <begin position="34"/>
        <end position="233"/>
    </location>
</feature>
<dbReference type="SMART" id="SM00849">
    <property type="entry name" value="Lactamase_B"/>
    <property type="match status" value="1"/>
</dbReference>
<gene>
    <name evidence="2" type="ORF">KL86APRO_10572</name>
</gene>
<name>A0A212J651_9PROT</name>
<keyword evidence="2" id="KW-0378">Hydrolase</keyword>
<evidence type="ECO:0000259" key="1">
    <source>
        <dbReference type="SMART" id="SM00849"/>
    </source>
</evidence>
<evidence type="ECO:0000313" key="2">
    <source>
        <dbReference type="EMBL" id="SBV94932.1"/>
    </source>
</evidence>
<dbReference type="Pfam" id="PF12706">
    <property type="entry name" value="Lactamase_B_2"/>
    <property type="match status" value="1"/>
</dbReference>
<proteinExistence type="predicted"/>
<dbReference type="SUPFAM" id="SSF56281">
    <property type="entry name" value="Metallo-hydrolase/oxidoreductase"/>
    <property type="match status" value="1"/>
</dbReference>
<dbReference type="CDD" id="cd16279">
    <property type="entry name" value="metallo-hydrolase-like_MBL-fold"/>
    <property type="match status" value="1"/>
</dbReference>
<sequence length="262" mass="28742">MKITVLGCGAAPGVPSIAHGWGKCDPAEPRNRRLRTSVLVEAGETAILVDTGPDLREQLLAAGVRRLDGILYTHGHADHTHGIDDVREINRTMKAPIPIWGMAATLNGLMHRFDYAFQGYDDITAPGTAIYHPWLVPHVIPVPHPLPLTVGTVLVTPFLQEHGWEKSLGFRFGDFAYSTDVTALDDVAFGILEGVKVWIVGCLTEQRHTTHADVSKVLQWVERVQPERTIFTHMGAGLDYRTLKTALPSGIEPGYDGMSVEI</sequence>
<protein>
    <submittedName>
        <fullName evidence="2">Metal-dependent hydrolase</fullName>
    </submittedName>
</protein>
<dbReference type="AlphaFoldDB" id="A0A212J651"/>
<reference evidence="2" key="1">
    <citation type="submission" date="2016-04" db="EMBL/GenBank/DDBJ databases">
        <authorList>
            <person name="Evans L.H."/>
            <person name="Alamgir A."/>
            <person name="Owens N."/>
            <person name="Weber N.D."/>
            <person name="Virtaneva K."/>
            <person name="Barbian K."/>
            <person name="Babar A."/>
            <person name="Rosenke K."/>
        </authorList>
    </citation>
    <scope>NUCLEOTIDE SEQUENCE</scope>
    <source>
        <strain evidence="2">86</strain>
    </source>
</reference>
<dbReference type="PANTHER" id="PTHR42663:SF6">
    <property type="entry name" value="HYDROLASE C777.06C-RELATED"/>
    <property type="match status" value="1"/>
</dbReference>
<dbReference type="InterPro" id="IPR001279">
    <property type="entry name" value="Metallo-B-lactamas"/>
</dbReference>
<dbReference type="EMBL" id="FLUO01000001">
    <property type="protein sequence ID" value="SBV94932.1"/>
    <property type="molecule type" value="Genomic_DNA"/>
</dbReference>
<dbReference type="GO" id="GO:0016787">
    <property type="term" value="F:hydrolase activity"/>
    <property type="evidence" value="ECO:0007669"/>
    <property type="project" value="UniProtKB-KW"/>
</dbReference>
<accession>A0A212J651</accession>
<organism evidence="2">
    <name type="scientific">uncultured Alphaproteobacteria bacterium</name>
    <dbReference type="NCBI Taxonomy" id="91750"/>
    <lineage>
        <taxon>Bacteria</taxon>
        <taxon>Pseudomonadati</taxon>
        <taxon>Pseudomonadota</taxon>
        <taxon>Alphaproteobacteria</taxon>
        <taxon>environmental samples</taxon>
    </lineage>
</organism>
<dbReference type="PANTHER" id="PTHR42663">
    <property type="entry name" value="HYDROLASE C777.06C-RELATED-RELATED"/>
    <property type="match status" value="1"/>
</dbReference>
<dbReference type="InterPro" id="IPR036866">
    <property type="entry name" value="RibonucZ/Hydroxyglut_hydro"/>
</dbReference>
<dbReference type="Gene3D" id="3.60.15.10">
    <property type="entry name" value="Ribonuclease Z/Hydroxyacylglutathione hydrolase-like"/>
    <property type="match status" value="1"/>
</dbReference>